<organism evidence="2 5">
    <name type="scientific">Marinomonas gallaica</name>
    <dbReference type="NCBI Taxonomy" id="1806667"/>
    <lineage>
        <taxon>Bacteria</taxon>
        <taxon>Pseudomonadati</taxon>
        <taxon>Pseudomonadota</taxon>
        <taxon>Gammaproteobacteria</taxon>
        <taxon>Oceanospirillales</taxon>
        <taxon>Oceanospirillaceae</taxon>
        <taxon>Marinomonas</taxon>
    </lineage>
</organism>
<dbReference type="Proteomes" id="UP000092871">
    <property type="component" value="Unassembled WGS sequence"/>
</dbReference>
<dbReference type="InterPro" id="IPR015393">
    <property type="entry name" value="DUF1972"/>
</dbReference>
<evidence type="ECO:0000313" key="5">
    <source>
        <dbReference type="Proteomes" id="UP000092871"/>
    </source>
</evidence>
<dbReference type="Pfam" id="PF09314">
    <property type="entry name" value="DUF1972"/>
    <property type="match status" value="1"/>
</dbReference>
<dbReference type="Gene3D" id="3.40.50.2000">
    <property type="entry name" value="Glycogen Phosphorylase B"/>
    <property type="match status" value="2"/>
</dbReference>
<dbReference type="Proteomes" id="UP000092840">
    <property type="component" value="Unassembled WGS sequence"/>
</dbReference>
<accession>A0A1C3JW37</accession>
<reference evidence="3 4" key="2">
    <citation type="submission" date="2016-06" db="EMBL/GenBank/DDBJ databases">
        <authorList>
            <person name="Rodrigo-Torres L."/>
            <person name="Arahal D.R."/>
        </authorList>
    </citation>
    <scope>NUCLEOTIDE SEQUENCE [LARGE SCALE GENOMIC DNA]</scope>
    <source>
        <strain evidence="3 4">CECT 5116</strain>
    </source>
</reference>
<gene>
    <name evidence="2" type="ORF">MGA5115_03448</name>
    <name evidence="3" type="ORF">MGA5116_03329</name>
</gene>
<feature type="domain" description="DUF1972" evidence="1">
    <location>
        <begin position="1"/>
        <end position="173"/>
    </location>
</feature>
<sequence length="349" mass="39495">MKKVFVVGIVGLPACYGGFETLVENLVEQSDPAITYTVFCSKSNYTTLLSDHKGAKLQYLPLKANGAQSVLYDILSLLKTLYQRPDVVLVLGVSGGLFLPFFKLLSRSKVIVNIDGLEWRRAKWGRLQRAFLKFSERAAVRFSDAVISDNQAIYEYVLNEYGHASHVIAYGGDHALTKSISGQGQDFALALCRIEPENNVEMILEAFSILDMPLRFIGNWDNSSFGRQMKAKFGDYPHIDLIDPIYAPEQLFEFRDQCRVYIHGHSAGGTNPSLVEMMFFAKPIIAYDCDFNRFTTDSKARYFDSSVALQKVIEATLSEPDVLIGKNMQSIAKSRYTWEYVARLYRELY</sequence>
<proteinExistence type="predicted"/>
<name>A0A1C3JW37_9GAMM</name>
<keyword evidence="4" id="KW-1185">Reference proteome</keyword>
<reference evidence="2 5" key="1">
    <citation type="submission" date="2016-06" db="EMBL/GenBank/DDBJ databases">
        <authorList>
            <person name="Kjaerup R.B."/>
            <person name="Dalgaard T.S."/>
            <person name="Juul-Madsen H.R."/>
        </authorList>
    </citation>
    <scope>NUCLEOTIDE SEQUENCE [LARGE SCALE GENOMIC DNA]</scope>
    <source>
        <strain evidence="2 5">CECT 5115</strain>
    </source>
</reference>
<evidence type="ECO:0000259" key="1">
    <source>
        <dbReference type="Pfam" id="PF09314"/>
    </source>
</evidence>
<dbReference type="EMBL" id="FLRA01000033">
    <property type="protein sequence ID" value="SBT19286.1"/>
    <property type="molecule type" value="Genomic_DNA"/>
</dbReference>
<dbReference type="EMBL" id="FLRB01000028">
    <property type="protein sequence ID" value="SBT22705.1"/>
    <property type="molecule type" value="Genomic_DNA"/>
</dbReference>
<dbReference type="RefSeq" id="WP_067038529.1">
    <property type="nucleotide sequence ID" value="NZ_FLRA01000033.1"/>
</dbReference>
<evidence type="ECO:0000313" key="4">
    <source>
        <dbReference type="Proteomes" id="UP000092840"/>
    </source>
</evidence>
<dbReference type="OrthoDB" id="9792269at2"/>
<protein>
    <recommendedName>
        <fullName evidence="1">DUF1972 domain-containing protein</fullName>
    </recommendedName>
</protein>
<evidence type="ECO:0000313" key="3">
    <source>
        <dbReference type="EMBL" id="SBT22705.1"/>
    </source>
</evidence>
<dbReference type="AlphaFoldDB" id="A0A1C3JW37"/>
<evidence type="ECO:0000313" key="2">
    <source>
        <dbReference type="EMBL" id="SBT19286.1"/>
    </source>
</evidence>
<dbReference type="SUPFAM" id="SSF53756">
    <property type="entry name" value="UDP-Glycosyltransferase/glycogen phosphorylase"/>
    <property type="match status" value="1"/>
</dbReference>